<dbReference type="EMBL" id="CP092867">
    <property type="protein sequence ID" value="UYV67250.1"/>
    <property type="molecule type" value="Genomic_DNA"/>
</dbReference>
<dbReference type="Pfam" id="PF21382">
    <property type="entry name" value="IntS9_C"/>
    <property type="match status" value="1"/>
</dbReference>
<gene>
    <name evidence="7" type="ORF">LAZ67_5000048</name>
</gene>
<accession>A0ABY6KI19</accession>
<proteinExistence type="inferred from homology"/>
<dbReference type="Pfam" id="PF10996">
    <property type="entry name" value="Beta-Casp"/>
    <property type="match status" value="1"/>
</dbReference>
<evidence type="ECO:0000256" key="5">
    <source>
        <dbReference type="ARBA" id="ARBA00023242"/>
    </source>
</evidence>
<dbReference type="Gene3D" id="3.60.15.10">
    <property type="entry name" value="Ribonuclease Z/Hydroxyacylglutathione hydrolase-like"/>
    <property type="match status" value="1"/>
</dbReference>
<dbReference type="Pfam" id="PF16661">
    <property type="entry name" value="Lactamase_B_6"/>
    <property type="match status" value="1"/>
</dbReference>
<dbReference type="SMART" id="SM01027">
    <property type="entry name" value="Beta-Casp"/>
    <property type="match status" value="1"/>
</dbReference>
<sequence>MKLYCLSGHTTKCCNVLTFKNTTIMFDCGLDITSILNFVPLPLVHSAKFTKPPSWVSRDIKDPQLDDELCDYNGKLFVDSSPEFCPPESNLVDYSRVDIILISNYQTMLALPYITENTGFSGTVYATEPTLQIGRQFMEEMATYLENTPKLKQAKKWKQTDILKTLAPPLCEALKPQTWKTLYSRKTFNNSLSKVKIIGHGEDIDVFGELKVTAISSGYCLGSCNWQIKSDFEKIVYISASSTLTTHPQSMEHSLLKGADVLILTSLTQTPTANPDTMLGELCNKAAITVRNGGNVLIPCYPSGVVYDLLECLASQLDTYNQSAVPIYFLSPVADHSLAYSNILAEWLSHSKQNKVYIPEEPFPHAHLVKTARVKHFPGLCSEAFNNEYKTPCIVFTGHCSLRFGDAVHLMELWGSSPNNVVIFTEPDFPYLDAIAPFYPLAMKVFYYPIDTSLNFSQANKLISDHAPKLLVTPEAYTSRQSEQVLEAKCPILTFKRCEILEIPLQRKYGLVEVYPELAADLVPVEVRPGVCLATVTGECSVQDNRLSLSSTNKRNKFAPNYAWGSLDVSQLLYNLHRAGHTDAKIEQGQSGLIIHLRNADVLIQVEDHSTHIVCEGNTQVRTKIRDFLLQSLNKF</sequence>
<evidence type="ECO:0000256" key="4">
    <source>
        <dbReference type="ARBA" id="ARBA00022490"/>
    </source>
</evidence>
<keyword evidence="8" id="KW-1185">Reference proteome</keyword>
<evidence type="ECO:0000256" key="2">
    <source>
        <dbReference type="ARBA" id="ARBA00004496"/>
    </source>
</evidence>
<reference evidence="7 8" key="1">
    <citation type="submission" date="2022-01" db="EMBL/GenBank/DDBJ databases">
        <title>A chromosomal length assembly of Cordylochernes scorpioides.</title>
        <authorList>
            <person name="Zeh D."/>
            <person name="Zeh J."/>
        </authorList>
    </citation>
    <scope>NUCLEOTIDE SEQUENCE [LARGE SCALE GENOMIC DNA]</scope>
    <source>
        <strain evidence="7">IN4F17</strain>
        <tissue evidence="7">Whole Body</tissue>
    </source>
</reference>
<evidence type="ECO:0000256" key="1">
    <source>
        <dbReference type="ARBA" id="ARBA00004123"/>
    </source>
</evidence>
<comment type="similarity">
    <text evidence="3">Belongs to the metallo-beta-lactamase superfamily. RNA-metabolizing metallo-beta-lactamase-like family. INTS9 subfamily.</text>
</comment>
<evidence type="ECO:0000256" key="3">
    <source>
        <dbReference type="ARBA" id="ARBA00006861"/>
    </source>
</evidence>
<evidence type="ECO:0000313" key="8">
    <source>
        <dbReference type="Proteomes" id="UP001235939"/>
    </source>
</evidence>
<comment type="subcellular location">
    <subcellularLocation>
        <location evidence="2">Cytoplasm</location>
    </subcellularLocation>
    <subcellularLocation>
        <location evidence="1">Nucleus</location>
    </subcellularLocation>
</comment>
<dbReference type="InterPro" id="IPR036866">
    <property type="entry name" value="RibonucZ/Hydroxyglut_hydro"/>
</dbReference>
<evidence type="ECO:0000313" key="7">
    <source>
        <dbReference type="EMBL" id="UYV67250.1"/>
    </source>
</evidence>
<dbReference type="SUPFAM" id="SSF56281">
    <property type="entry name" value="Metallo-hydrolase/oxidoreductase"/>
    <property type="match status" value="1"/>
</dbReference>
<name>A0ABY6KI19_9ARAC</name>
<dbReference type="PANTHER" id="PTHR46094:SF1">
    <property type="entry name" value="INTEGRATOR COMPLEX SUBUNIT 9"/>
    <property type="match status" value="1"/>
</dbReference>
<keyword evidence="4" id="KW-0963">Cytoplasm</keyword>
<feature type="domain" description="Beta-Casp" evidence="6">
    <location>
        <begin position="306"/>
        <end position="435"/>
    </location>
</feature>
<dbReference type="Proteomes" id="UP001235939">
    <property type="component" value="Chromosome 05"/>
</dbReference>
<dbReference type="InterPro" id="IPR001279">
    <property type="entry name" value="Metallo-B-lactamas"/>
</dbReference>
<protein>
    <submittedName>
        <fullName evidence="7">INTS9</fullName>
    </submittedName>
</protein>
<dbReference type="InterPro" id="IPR048660">
    <property type="entry name" value="IntS9-like_C"/>
</dbReference>
<organism evidence="7 8">
    <name type="scientific">Cordylochernes scorpioides</name>
    <dbReference type="NCBI Taxonomy" id="51811"/>
    <lineage>
        <taxon>Eukaryota</taxon>
        <taxon>Metazoa</taxon>
        <taxon>Ecdysozoa</taxon>
        <taxon>Arthropoda</taxon>
        <taxon>Chelicerata</taxon>
        <taxon>Arachnida</taxon>
        <taxon>Pseudoscorpiones</taxon>
        <taxon>Cheliferoidea</taxon>
        <taxon>Chernetidae</taxon>
        <taxon>Cordylochernes</taxon>
    </lineage>
</organism>
<dbReference type="InterPro" id="IPR022712">
    <property type="entry name" value="Beta_Casp"/>
</dbReference>
<dbReference type="PANTHER" id="PTHR46094">
    <property type="entry name" value="INTEGRATOR COMPLEX SUBUNIT 9"/>
    <property type="match status" value="1"/>
</dbReference>
<keyword evidence="5" id="KW-0539">Nucleus</keyword>
<evidence type="ECO:0000259" key="6">
    <source>
        <dbReference type="SMART" id="SM01027"/>
    </source>
</evidence>
<dbReference type="InterPro" id="IPR027074">
    <property type="entry name" value="Integrator_9su"/>
</dbReference>